<dbReference type="EMBL" id="JARYMX010000004">
    <property type="protein sequence ID" value="KAJ9551927.1"/>
    <property type="molecule type" value="Genomic_DNA"/>
</dbReference>
<sequence length="137" mass="15809">MYELLTDDDRDQKAANGGLAFYIGWVSDPLIFADYPSEMRRYLGHQLPRFSNAERKFMANSIDYIATGIAILPVVPRGIGEMIGYLKKRYNNKPMFITENGYSEPEMQEVGVQDIKRDVKRIEFQKMYLSSLAEAIR</sequence>
<keyword evidence="4" id="KW-1185">Reference proteome</keyword>
<evidence type="ECO:0008006" key="5">
    <source>
        <dbReference type="Google" id="ProtNLM"/>
    </source>
</evidence>
<name>A0AA38W9D9_9ASTR</name>
<dbReference type="GO" id="GO:0008422">
    <property type="term" value="F:beta-glucosidase activity"/>
    <property type="evidence" value="ECO:0007669"/>
    <property type="project" value="TreeGrafter"/>
</dbReference>
<proteinExistence type="inferred from homology"/>
<dbReference type="InterPro" id="IPR017853">
    <property type="entry name" value="GH"/>
</dbReference>
<organism evidence="3 4">
    <name type="scientific">Centaurea solstitialis</name>
    <name type="common">yellow star-thistle</name>
    <dbReference type="NCBI Taxonomy" id="347529"/>
    <lineage>
        <taxon>Eukaryota</taxon>
        <taxon>Viridiplantae</taxon>
        <taxon>Streptophyta</taxon>
        <taxon>Embryophyta</taxon>
        <taxon>Tracheophyta</taxon>
        <taxon>Spermatophyta</taxon>
        <taxon>Magnoliopsida</taxon>
        <taxon>eudicotyledons</taxon>
        <taxon>Gunneridae</taxon>
        <taxon>Pentapetalae</taxon>
        <taxon>asterids</taxon>
        <taxon>campanulids</taxon>
        <taxon>Asterales</taxon>
        <taxon>Asteraceae</taxon>
        <taxon>Carduoideae</taxon>
        <taxon>Cardueae</taxon>
        <taxon>Centaureinae</taxon>
        <taxon>Centaurea</taxon>
    </lineage>
</organism>
<dbReference type="AlphaFoldDB" id="A0AA38W9D9"/>
<dbReference type="Gene3D" id="3.20.20.80">
    <property type="entry name" value="Glycosidases"/>
    <property type="match status" value="2"/>
</dbReference>
<dbReference type="Proteomes" id="UP001172457">
    <property type="component" value="Chromosome 4"/>
</dbReference>
<comment type="similarity">
    <text evidence="1 2">Belongs to the glycosyl hydrolase 1 family.</text>
</comment>
<accession>A0AA38W9D9</accession>
<evidence type="ECO:0000313" key="4">
    <source>
        <dbReference type="Proteomes" id="UP001172457"/>
    </source>
</evidence>
<dbReference type="Pfam" id="PF00232">
    <property type="entry name" value="Glyco_hydro_1"/>
    <property type="match status" value="1"/>
</dbReference>
<dbReference type="SUPFAM" id="SSF51445">
    <property type="entry name" value="(Trans)glycosidases"/>
    <property type="match status" value="1"/>
</dbReference>
<gene>
    <name evidence="3" type="ORF">OSB04_015972</name>
</gene>
<dbReference type="GO" id="GO:0005975">
    <property type="term" value="P:carbohydrate metabolic process"/>
    <property type="evidence" value="ECO:0007669"/>
    <property type="project" value="InterPro"/>
</dbReference>
<evidence type="ECO:0000313" key="3">
    <source>
        <dbReference type="EMBL" id="KAJ9551927.1"/>
    </source>
</evidence>
<evidence type="ECO:0000256" key="2">
    <source>
        <dbReference type="RuleBase" id="RU003690"/>
    </source>
</evidence>
<dbReference type="PANTHER" id="PTHR10353:SF175">
    <property type="entry name" value="BETA-GLUCOSIDASE 18-LIKE ISOFORM X1"/>
    <property type="match status" value="1"/>
</dbReference>
<dbReference type="PANTHER" id="PTHR10353">
    <property type="entry name" value="GLYCOSYL HYDROLASE"/>
    <property type="match status" value="1"/>
</dbReference>
<evidence type="ECO:0000256" key="1">
    <source>
        <dbReference type="ARBA" id="ARBA00010838"/>
    </source>
</evidence>
<protein>
    <recommendedName>
        <fullName evidence="5">Beta-glucosidase</fullName>
    </recommendedName>
</protein>
<comment type="caution">
    <text evidence="3">The sequence shown here is derived from an EMBL/GenBank/DDBJ whole genome shotgun (WGS) entry which is preliminary data.</text>
</comment>
<dbReference type="InterPro" id="IPR001360">
    <property type="entry name" value="Glyco_hydro_1"/>
</dbReference>
<reference evidence="3" key="1">
    <citation type="submission" date="2023-03" db="EMBL/GenBank/DDBJ databases">
        <title>Chromosome-scale reference genome and RAD-based genetic map of yellow starthistle (Centaurea solstitialis) reveal putative structural variation and QTLs associated with invader traits.</title>
        <authorList>
            <person name="Reatini B."/>
            <person name="Cang F.A."/>
            <person name="Jiang Q."/>
            <person name="Mckibben M.T.W."/>
            <person name="Barker M.S."/>
            <person name="Rieseberg L.H."/>
            <person name="Dlugosch K.M."/>
        </authorList>
    </citation>
    <scope>NUCLEOTIDE SEQUENCE</scope>
    <source>
        <strain evidence="3">CAN-66</strain>
        <tissue evidence="3">Leaf</tissue>
    </source>
</reference>